<dbReference type="InterPro" id="IPR011538">
    <property type="entry name" value="Nuo51_FMN-bd"/>
</dbReference>
<dbReference type="Gene3D" id="1.20.1440.230">
    <property type="entry name" value="NADH-ubiquinone oxidoreductase 51kDa subunit, iron-sulphur binding domain"/>
    <property type="match status" value="1"/>
</dbReference>
<name>A0A7C0U5H1_9BACT</name>
<reference evidence="7" key="1">
    <citation type="journal article" date="2020" name="mSystems">
        <title>Genome- and Community-Level Interaction Insights into Carbon Utilization and Element Cycling Functions of Hydrothermarchaeota in Hydrothermal Sediment.</title>
        <authorList>
            <person name="Zhou Z."/>
            <person name="Liu Y."/>
            <person name="Xu W."/>
            <person name="Pan J."/>
            <person name="Luo Z.H."/>
            <person name="Li M."/>
        </authorList>
    </citation>
    <scope>NUCLEOTIDE SEQUENCE [LARGE SCALE GENOMIC DNA]</scope>
    <source>
        <strain evidence="7">HyVt-115</strain>
    </source>
</reference>
<evidence type="ECO:0000256" key="2">
    <source>
        <dbReference type="ARBA" id="ARBA00022485"/>
    </source>
</evidence>
<dbReference type="Pfam" id="PF00037">
    <property type="entry name" value="Fer4"/>
    <property type="match status" value="2"/>
</dbReference>
<protein>
    <submittedName>
        <fullName evidence="7">NADH-quinone oxidoreductase subunit NuoF</fullName>
    </submittedName>
</protein>
<evidence type="ECO:0000256" key="4">
    <source>
        <dbReference type="ARBA" id="ARBA00023004"/>
    </source>
</evidence>
<dbReference type="SUPFAM" id="SSF54862">
    <property type="entry name" value="4Fe-4S ferredoxins"/>
    <property type="match status" value="1"/>
</dbReference>
<dbReference type="EMBL" id="DQWS01000033">
    <property type="protein sequence ID" value="HDD52592.1"/>
    <property type="molecule type" value="Genomic_DNA"/>
</dbReference>
<evidence type="ECO:0000256" key="5">
    <source>
        <dbReference type="ARBA" id="ARBA00023014"/>
    </source>
</evidence>
<feature type="domain" description="4Fe-4S ferredoxin-type" evidence="6">
    <location>
        <begin position="555"/>
        <end position="584"/>
    </location>
</feature>
<dbReference type="PROSITE" id="PS00645">
    <property type="entry name" value="COMPLEX1_51K_2"/>
    <property type="match status" value="1"/>
</dbReference>
<dbReference type="SUPFAM" id="SSF140490">
    <property type="entry name" value="Nqo1C-terminal domain-like"/>
    <property type="match status" value="1"/>
</dbReference>
<dbReference type="GO" id="GO:0008137">
    <property type="term" value="F:NADH dehydrogenase (ubiquinone) activity"/>
    <property type="evidence" value="ECO:0007669"/>
    <property type="project" value="InterPro"/>
</dbReference>
<dbReference type="GO" id="GO:0051539">
    <property type="term" value="F:4 iron, 4 sulfur cluster binding"/>
    <property type="evidence" value="ECO:0007669"/>
    <property type="project" value="UniProtKB-KW"/>
</dbReference>
<dbReference type="InterPro" id="IPR017896">
    <property type="entry name" value="4Fe4S_Fe-S-bd"/>
</dbReference>
<organism evidence="7">
    <name type="scientific">Thermosulfidibacter takaii</name>
    <dbReference type="NCBI Taxonomy" id="412593"/>
    <lineage>
        <taxon>Bacteria</taxon>
        <taxon>Pseudomonadati</taxon>
        <taxon>Thermosulfidibacterota</taxon>
        <taxon>Thermosulfidibacteria</taxon>
        <taxon>Thermosulfidibacterales</taxon>
        <taxon>Thermosulfidibacteraceae</taxon>
    </lineage>
</organism>
<keyword evidence="2" id="KW-0004">4Fe-4S</keyword>
<dbReference type="AlphaFoldDB" id="A0A7C0U5H1"/>
<dbReference type="SMART" id="SM00928">
    <property type="entry name" value="NADH_4Fe-4S"/>
    <property type="match status" value="1"/>
</dbReference>
<accession>A0A7C0U5H1</accession>
<dbReference type="InterPro" id="IPR036249">
    <property type="entry name" value="Thioredoxin-like_sf"/>
</dbReference>
<dbReference type="FunFam" id="1.20.1440.230:FF:000001">
    <property type="entry name" value="Mitochondrial NADH dehydrogenase flavoprotein 1"/>
    <property type="match status" value="1"/>
</dbReference>
<keyword evidence="5" id="KW-0411">Iron-sulfur</keyword>
<keyword evidence="3" id="KW-0479">Metal-binding</keyword>
<dbReference type="GO" id="GO:0010181">
    <property type="term" value="F:FMN binding"/>
    <property type="evidence" value="ECO:0007669"/>
    <property type="project" value="InterPro"/>
</dbReference>
<evidence type="ECO:0000256" key="3">
    <source>
        <dbReference type="ARBA" id="ARBA00022723"/>
    </source>
</evidence>
<dbReference type="PROSITE" id="PS00198">
    <property type="entry name" value="4FE4S_FER_1"/>
    <property type="match status" value="1"/>
</dbReference>
<dbReference type="Pfam" id="PF01512">
    <property type="entry name" value="Complex1_51K"/>
    <property type="match status" value="1"/>
</dbReference>
<sequence length="612" mass="66581">MRRLESREDLERLREEALSRQPERFISLGMGTASRAHGAEVVYSALKEEVAKRGLDVPIKATGDHGLCGYAPVMVVYPEGVLYHSVKAQDVPEVVDAVGKGEIVERLLYTDPMTGKTYTYEQDIPFYKKQMRLVLGPMESVEPLSIEDYLCRGGFSALAKALFDMKPEEIIQEVITSGLRGRGGAGFRTGWKWEDAATRPDPVKYIICNGDEGDPGAYMDRCLLEGLPYEVLEGMIIGAYAVGAHEGFVYVRKEYPLATRNVQEAINTLRELGLLGENILGSGFDFDIQVVRGGGAFVCGESSALIASVEGRVGEPRSKHVHATESGLWGKPTVLNNVETLANVPFIVNRGGEWFASIGTEESKGTKVFSLAGDIYNTGLVEVPMGITLREVVYDIGGGIQSGKAFKAVQTGGPSGGCLPASQLDLPVDFDTLDAAGSMMGSGGMIVMDEDACMVDVARYFVKFLTEESCGKCVPCREGLRHMLEILDRITQGEGTMEDVDLLEELGYVIANASLCGLGKSAPNPVLSTIRYFREEYVEHVRDKKCRAGVCKALVHYEIVAENCTGCHICFKECPVDAISGEPKAVHVIDQEKCIKCGICKDVCKFDAVKVV</sequence>
<dbReference type="InterPro" id="IPR017900">
    <property type="entry name" value="4Fe4S_Fe_S_CS"/>
</dbReference>
<dbReference type="FunFam" id="3.40.50.11540:FF:000001">
    <property type="entry name" value="NADH dehydrogenase [ubiquinone] flavoprotein 1, mitochondrial"/>
    <property type="match status" value="1"/>
</dbReference>
<evidence type="ECO:0000259" key="6">
    <source>
        <dbReference type="PROSITE" id="PS51379"/>
    </source>
</evidence>
<dbReference type="InterPro" id="IPR037225">
    <property type="entry name" value="Nuo51_FMN-bd_sf"/>
</dbReference>
<dbReference type="CDD" id="cd02980">
    <property type="entry name" value="TRX_Fd_family"/>
    <property type="match status" value="1"/>
</dbReference>
<dbReference type="SUPFAM" id="SSF142984">
    <property type="entry name" value="Nqo1 middle domain-like"/>
    <property type="match status" value="1"/>
</dbReference>
<dbReference type="PANTHER" id="PTHR43578:SF3">
    <property type="entry name" value="NADH-QUINONE OXIDOREDUCTASE SUBUNIT F"/>
    <property type="match status" value="1"/>
</dbReference>
<dbReference type="Gene3D" id="3.40.50.11540">
    <property type="entry name" value="NADH-ubiquinone oxidoreductase 51kDa subunit"/>
    <property type="match status" value="1"/>
</dbReference>
<dbReference type="Gene3D" id="3.40.30.10">
    <property type="entry name" value="Glutaredoxin"/>
    <property type="match status" value="1"/>
</dbReference>
<dbReference type="Gene3D" id="3.30.70.20">
    <property type="match status" value="1"/>
</dbReference>
<gene>
    <name evidence="7" type="ORF">ENF32_00800</name>
</gene>
<dbReference type="Proteomes" id="UP000885690">
    <property type="component" value="Unassembled WGS sequence"/>
</dbReference>
<dbReference type="PANTHER" id="PTHR43578">
    <property type="entry name" value="NADH-QUINONE OXIDOREDUCTASE SUBUNIT F"/>
    <property type="match status" value="1"/>
</dbReference>
<proteinExistence type="inferred from homology"/>
<evidence type="ECO:0000313" key="7">
    <source>
        <dbReference type="EMBL" id="HDD52592.1"/>
    </source>
</evidence>
<dbReference type="InterPro" id="IPR019575">
    <property type="entry name" value="Nuop51_4Fe4S-bd"/>
</dbReference>
<dbReference type="SUPFAM" id="SSF142019">
    <property type="entry name" value="Nqo1 FMN-binding domain-like"/>
    <property type="match status" value="1"/>
</dbReference>
<dbReference type="InterPro" id="IPR037207">
    <property type="entry name" value="Nuop51_4Fe4S-bd_sf"/>
</dbReference>
<dbReference type="Gene3D" id="6.10.250.1450">
    <property type="match status" value="1"/>
</dbReference>
<dbReference type="GO" id="GO:0046872">
    <property type="term" value="F:metal ion binding"/>
    <property type="evidence" value="ECO:0007669"/>
    <property type="project" value="UniProtKB-KW"/>
</dbReference>
<keyword evidence="4" id="KW-0408">Iron</keyword>
<dbReference type="InterPro" id="IPR001949">
    <property type="entry name" value="NADH-UbQ_OxRdtase_51kDa_CS"/>
</dbReference>
<evidence type="ECO:0000256" key="1">
    <source>
        <dbReference type="ARBA" id="ARBA00007523"/>
    </source>
</evidence>
<dbReference type="Gene3D" id="3.10.20.600">
    <property type="match status" value="1"/>
</dbReference>
<dbReference type="PROSITE" id="PS51379">
    <property type="entry name" value="4FE4S_FER_2"/>
    <property type="match status" value="2"/>
</dbReference>
<feature type="domain" description="4Fe-4S ferredoxin-type" evidence="6">
    <location>
        <begin position="585"/>
        <end position="612"/>
    </location>
</feature>
<dbReference type="SUPFAM" id="SSF52833">
    <property type="entry name" value="Thioredoxin-like"/>
    <property type="match status" value="1"/>
</dbReference>
<comment type="similarity">
    <text evidence="1">Belongs to the complex I 51 kDa subunit family.</text>
</comment>
<comment type="caution">
    <text evidence="7">The sequence shown here is derived from an EMBL/GenBank/DDBJ whole genome shotgun (WGS) entry which is preliminary data.</text>
</comment>
<dbReference type="Pfam" id="PF10589">
    <property type="entry name" value="NADH_4Fe-4S"/>
    <property type="match status" value="1"/>
</dbReference>